<organism evidence="6 7">
    <name type="scientific">Rhododendron simsii</name>
    <name type="common">Sims's rhododendron</name>
    <dbReference type="NCBI Taxonomy" id="118357"/>
    <lineage>
        <taxon>Eukaryota</taxon>
        <taxon>Viridiplantae</taxon>
        <taxon>Streptophyta</taxon>
        <taxon>Embryophyta</taxon>
        <taxon>Tracheophyta</taxon>
        <taxon>Spermatophyta</taxon>
        <taxon>Magnoliopsida</taxon>
        <taxon>eudicotyledons</taxon>
        <taxon>Gunneridae</taxon>
        <taxon>Pentapetalae</taxon>
        <taxon>asterids</taxon>
        <taxon>Ericales</taxon>
        <taxon>Ericaceae</taxon>
        <taxon>Ericoideae</taxon>
        <taxon>Rhodoreae</taxon>
        <taxon>Rhododendron</taxon>
    </lineage>
</organism>
<evidence type="ECO:0000313" key="6">
    <source>
        <dbReference type="EMBL" id="KAF7120890.1"/>
    </source>
</evidence>
<dbReference type="SUPFAM" id="SSF56112">
    <property type="entry name" value="Protein kinase-like (PK-like)"/>
    <property type="match status" value="1"/>
</dbReference>
<feature type="signal peptide" evidence="4">
    <location>
        <begin position="1"/>
        <end position="30"/>
    </location>
</feature>
<dbReference type="PANTHER" id="PTHR32099">
    <property type="entry name" value="CYSTEINE-RICH REPEAT SECRETORY PROTEIN"/>
    <property type="match status" value="1"/>
</dbReference>
<accession>A0A834G0R5</accession>
<dbReference type="FunFam" id="1.10.510.10:FF:001722">
    <property type="entry name" value="G-type lectin S-receptor-like serine/threonine-protein kinase B120"/>
    <property type="match status" value="1"/>
</dbReference>
<dbReference type="FunFam" id="3.30.430.20:FF:000002">
    <property type="entry name" value="Cysteine-rich receptor-like protein kinase 10"/>
    <property type="match status" value="1"/>
</dbReference>
<keyword evidence="7" id="KW-1185">Reference proteome</keyword>
<dbReference type="Pfam" id="PF07714">
    <property type="entry name" value="PK_Tyr_Ser-Thr"/>
    <property type="match status" value="1"/>
</dbReference>
<dbReference type="Pfam" id="PF01657">
    <property type="entry name" value="Stress-antifung"/>
    <property type="match status" value="2"/>
</dbReference>
<proteinExistence type="predicted"/>
<dbReference type="InterPro" id="IPR001245">
    <property type="entry name" value="Ser-Thr/Tyr_kinase_cat_dom"/>
</dbReference>
<keyword evidence="1 4" id="KW-0732">Signal</keyword>
<evidence type="ECO:0000256" key="3">
    <source>
        <dbReference type="SAM" id="MobiDB-lite"/>
    </source>
</evidence>
<dbReference type="GO" id="GO:0004672">
    <property type="term" value="F:protein kinase activity"/>
    <property type="evidence" value="ECO:0007669"/>
    <property type="project" value="InterPro"/>
</dbReference>
<dbReference type="CDD" id="cd23509">
    <property type="entry name" value="Gnk2-like"/>
    <property type="match status" value="2"/>
</dbReference>
<dbReference type="FunFam" id="3.30.430.20:FF:000003">
    <property type="entry name" value="Cysteine-rich RLK (RECEPTOR-like protein kinase) 10"/>
    <property type="match status" value="1"/>
</dbReference>
<evidence type="ECO:0000256" key="2">
    <source>
        <dbReference type="ARBA" id="ARBA00022737"/>
    </source>
</evidence>
<evidence type="ECO:0000256" key="1">
    <source>
        <dbReference type="ARBA" id="ARBA00022729"/>
    </source>
</evidence>
<name>A0A834G0R5_RHOSS</name>
<dbReference type="OrthoDB" id="688481at2759"/>
<evidence type="ECO:0000313" key="7">
    <source>
        <dbReference type="Proteomes" id="UP000626092"/>
    </source>
</evidence>
<dbReference type="InterPro" id="IPR011009">
    <property type="entry name" value="Kinase-like_dom_sf"/>
</dbReference>
<keyword evidence="2" id="KW-0677">Repeat</keyword>
<evidence type="ECO:0000259" key="5">
    <source>
        <dbReference type="PROSITE" id="PS51473"/>
    </source>
</evidence>
<feature type="domain" description="Gnk2-homologous" evidence="5">
    <location>
        <begin position="34"/>
        <end position="139"/>
    </location>
</feature>
<dbReference type="Gene3D" id="1.10.510.10">
    <property type="entry name" value="Transferase(Phosphotransferase) domain 1"/>
    <property type="match status" value="1"/>
</dbReference>
<protein>
    <recommendedName>
        <fullName evidence="5">Gnk2-homologous domain-containing protein</fullName>
    </recommendedName>
</protein>
<dbReference type="Proteomes" id="UP000626092">
    <property type="component" value="Unassembled WGS sequence"/>
</dbReference>
<feature type="region of interest" description="Disordered" evidence="3">
    <location>
        <begin position="429"/>
        <end position="457"/>
    </location>
</feature>
<dbReference type="InterPro" id="IPR002902">
    <property type="entry name" value="GNK2"/>
</dbReference>
<evidence type="ECO:0000256" key="4">
    <source>
        <dbReference type="SAM" id="SignalP"/>
    </source>
</evidence>
<sequence>MANLPHKLPRKALFVYLMICLLSLIPIIEGVDPSFRFIDCPNTTNTYAPNSTYHTNLNTLLSVLSSNSNTSTGFYNFTAGSSPPDIAYGLFLCRGDLTPAACQDCIAYASGDIVERCPESKWVTIWYDECMLTYSNASIFSVLDSRVVYLWNTLNVTNVTRLNEVLGEVMGDITNRASIDDSGKKFATGEANYSPLQTVYGLAQCTPDLSNSDCNRCLQNCIAYFPTCCDAKQGGRVLFQSCNVRYEMTPFYNASVGAAPPPPSPVFPPPPPSTTTTRSPGCFFQSSIHDSLLMVDCSGYMSPEYVRHGQFSAKSDVFSFGVLVLEIISGKKNNNFYQSDGAADLLSYAWKLWREGTSLDLMDPTLERSHSRNEVTRCIHIALLCVQDDPDARPSMATVVLMLNSYSVTLGIPQQPEFLGQSRTRLHTVKSPKSDQSTSKSIQLSVNEASITELEPR</sequence>
<dbReference type="InterPro" id="IPR038408">
    <property type="entry name" value="GNK2_sf"/>
</dbReference>
<dbReference type="PANTHER" id="PTHR32099:SF105">
    <property type="entry name" value="CYSTEINE-RICH REPEAT SECRETORY PROTEIN 1"/>
    <property type="match status" value="1"/>
</dbReference>
<reference evidence="6" key="1">
    <citation type="submission" date="2019-11" db="EMBL/GenBank/DDBJ databases">
        <authorList>
            <person name="Liu Y."/>
            <person name="Hou J."/>
            <person name="Li T.-Q."/>
            <person name="Guan C.-H."/>
            <person name="Wu X."/>
            <person name="Wu H.-Z."/>
            <person name="Ling F."/>
            <person name="Zhang R."/>
            <person name="Shi X.-G."/>
            <person name="Ren J.-P."/>
            <person name="Chen E.-F."/>
            <person name="Sun J.-M."/>
        </authorList>
    </citation>
    <scope>NUCLEOTIDE SEQUENCE</scope>
    <source>
        <strain evidence="6">Adult_tree_wgs_1</strain>
        <tissue evidence="6">Leaves</tissue>
    </source>
</reference>
<feature type="compositionally biased region" description="Polar residues" evidence="3">
    <location>
        <begin position="434"/>
        <end position="450"/>
    </location>
</feature>
<gene>
    <name evidence="6" type="ORF">RHSIM_Rhsim13G0161500</name>
</gene>
<dbReference type="Gene3D" id="3.30.430.20">
    <property type="entry name" value="Gnk2 domain, C-X8-C-X2-C motif"/>
    <property type="match status" value="2"/>
</dbReference>
<comment type="caution">
    <text evidence="6">The sequence shown here is derived from an EMBL/GenBank/DDBJ whole genome shotgun (WGS) entry which is preliminary data.</text>
</comment>
<dbReference type="EMBL" id="WJXA01000013">
    <property type="protein sequence ID" value="KAF7120890.1"/>
    <property type="molecule type" value="Genomic_DNA"/>
</dbReference>
<dbReference type="AlphaFoldDB" id="A0A834G0R5"/>
<dbReference type="PROSITE" id="PS51473">
    <property type="entry name" value="GNK2"/>
    <property type="match status" value="2"/>
</dbReference>
<feature type="chain" id="PRO_5032828517" description="Gnk2-homologous domain-containing protein" evidence="4">
    <location>
        <begin position="31"/>
        <end position="457"/>
    </location>
</feature>
<feature type="domain" description="Gnk2-homologous" evidence="5">
    <location>
        <begin position="144"/>
        <end position="251"/>
    </location>
</feature>